<comment type="caution">
    <text evidence="7">The sequence shown here is derived from an EMBL/GenBank/DDBJ whole genome shotgun (WGS) entry which is preliminary data.</text>
</comment>
<feature type="binding site" evidence="6">
    <location>
        <position position="284"/>
    </location>
    <ligand>
        <name>Ca(2+)</name>
        <dbReference type="ChEBI" id="CHEBI:29108"/>
    </ligand>
</feature>
<dbReference type="Proteomes" id="UP000219329">
    <property type="component" value="Unassembled WGS sequence"/>
</dbReference>
<dbReference type="Gene3D" id="1.10.439.10">
    <property type="entry name" value="Penicillin Amidohydrolase, domain 1"/>
    <property type="match status" value="1"/>
</dbReference>
<evidence type="ECO:0000256" key="2">
    <source>
        <dbReference type="ARBA" id="ARBA00022729"/>
    </source>
</evidence>
<evidence type="ECO:0000313" key="7">
    <source>
        <dbReference type="EMBL" id="PDH33460.1"/>
    </source>
</evidence>
<dbReference type="InterPro" id="IPR014395">
    <property type="entry name" value="Pen/GL7ACA/AHL_acylase"/>
</dbReference>
<accession>A0A2A5WAG4</accession>
<name>A0A2A5WAG4_9GAMM</name>
<protein>
    <submittedName>
        <fullName evidence="7">Acylase</fullName>
    </submittedName>
</protein>
<dbReference type="Gene3D" id="3.60.20.10">
    <property type="entry name" value="Glutamine Phosphoribosylpyrophosphate, subunit 1, domain 1"/>
    <property type="match status" value="1"/>
</dbReference>
<dbReference type="InterPro" id="IPR002692">
    <property type="entry name" value="S45"/>
</dbReference>
<dbReference type="SUPFAM" id="SSF56235">
    <property type="entry name" value="N-terminal nucleophile aminohydrolases (Ntn hydrolases)"/>
    <property type="match status" value="1"/>
</dbReference>
<dbReference type="GO" id="GO:0016811">
    <property type="term" value="F:hydrolase activity, acting on carbon-nitrogen (but not peptide) bonds, in linear amides"/>
    <property type="evidence" value="ECO:0007669"/>
    <property type="project" value="InterPro"/>
</dbReference>
<dbReference type="InterPro" id="IPR029055">
    <property type="entry name" value="Ntn_hydrolases_N"/>
</dbReference>
<dbReference type="InterPro" id="IPR043147">
    <property type="entry name" value="Penicillin_amidase_A-knob"/>
</dbReference>
<dbReference type="PANTHER" id="PTHR34218:SF3">
    <property type="entry name" value="ACYL-HOMOSERINE LACTONE ACYLASE PVDQ"/>
    <property type="match status" value="1"/>
</dbReference>
<evidence type="ECO:0000256" key="5">
    <source>
        <dbReference type="PIRSR" id="PIRSR001227-1"/>
    </source>
</evidence>
<evidence type="ECO:0000256" key="6">
    <source>
        <dbReference type="PIRSR" id="PIRSR001227-2"/>
    </source>
</evidence>
<dbReference type="InterPro" id="IPR023343">
    <property type="entry name" value="Penicillin_amidase_dom1"/>
</dbReference>
<comment type="cofactor">
    <cofactor evidence="6">
        <name>Ca(2+)</name>
        <dbReference type="ChEBI" id="CHEBI:29108"/>
    </cofactor>
    <text evidence="6">Binds 1 Ca(2+) ion per dimer.</text>
</comment>
<dbReference type="GO" id="GO:0017000">
    <property type="term" value="P:antibiotic biosynthetic process"/>
    <property type="evidence" value="ECO:0007669"/>
    <property type="project" value="InterPro"/>
</dbReference>
<keyword evidence="2" id="KW-0732">Signal</keyword>
<evidence type="ECO:0000256" key="4">
    <source>
        <dbReference type="ARBA" id="ARBA00023145"/>
    </source>
</evidence>
<sequence>MRSYLAILLTFAAVSCGSENSSETPLTSAPQTSSQFSAEEISHLEQRAANVEILRDRWGIAHIYGETDADTVFGTLYAQAEDDFNRVETNYLNSMGRLAEAEGAGQIYRDLRMKLFIDPVEIRAMYDASPDWLQELMNAYADGLNYYLYTHPEVKPRVINKFEPWMALTFTEGSIGGDIERINILELQNFYGDGDQFAQINYPNDNEPRGSNGFSIAPENTANGNALFLINPHTSFFFRSELHMISGEGLNAYGAVTWGQFFIYQGFNENTGWMHTSSRADAIDEYLETIVQRDDGVYYVHGNSEKKLEEKVITISYKGDDEMLSRDFTTYRSHHGPIVRGEDDKWVAFSIMEEPIKALSQSYGRTKSNNYEEFAATMELRTNSSNNTVYADSKGNIAYWHGNYIPRRDQSLNWNELLDGSNPATDYQGLHSLDEIITVFNPDVGWIQNTNNTPFNASGPDSPVVSDYPVYMANNPENYRGVHAVQVLENKTDFTLDSLIEAAYDPFLPAFEDLIPDLLLVTAVDQISGLNTENSNNLENFPATTNQVSIQSELLEYIDLLRTWDYNWSVDSVETSLAIYYAQNLMAAVAEEAAVSDTNIYEYMADRSTLAQQLIALRAAAEDLTNDFGDWRVPWGEINRYQRLNGDIVQDFNDEEPSIPVGFASGRWGSLASFGARAYPGTNRMYGTSGNSFVAVVEFGERLTAKAITAGGLQSDPNLPHFSDQAEMYANGEFRDVLFYREDVEANVERAYNPGG</sequence>
<feature type="active site" description="Nucleophile" evidence="5">
    <location>
        <position position="211"/>
    </location>
</feature>
<keyword evidence="4" id="KW-0865">Zymogen</keyword>
<dbReference type="PANTHER" id="PTHR34218">
    <property type="entry name" value="PEPTIDASE S45 PENICILLIN AMIDASE"/>
    <property type="match status" value="1"/>
</dbReference>
<gene>
    <name evidence="7" type="ORF">CNF02_08410</name>
</gene>
<comment type="similarity">
    <text evidence="1">Belongs to the peptidase S45 family.</text>
</comment>
<evidence type="ECO:0000256" key="3">
    <source>
        <dbReference type="ARBA" id="ARBA00022801"/>
    </source>
</evidence>
<keyword evidence="6" id="KW-0479">Metal-binding</keyword>
<evidence type="ECO:0000313" key="8">
    <source>
        <dbReference type="Proteomes" id="UP000219329"/>
    </source>
</evidence>
<dbReference type="AlphaFoldDB" id="A0A2A5WAG4"/>
<organism evidence="7 8">
    <name type="scientific">OM182 bacterium MED-G28</name>
    <dbReference type="NCBI Taxonomy" id="1986256"/>
    <lineage>
        <taxon>Bacteria</taxon>
        <taxon>Pseudomonadati</taxon>
        <taxon>Pseudomonadota</taxon>
        <taxon>Gammaproteobacteria</taxon>
        <taxon>OMG group</taxon>
        <taxon>OM182 clade</taxon>
    </lineage>
</organism>
<dbReference type="Gene3D" id="2.30.120.10">
    <property type="match status" value="1"/>
</dbReference>
<keyword evidence="3" id="KW-0378">Hydrolase</keyword>
<dbReference type="PROSITE" id="PS51257">
    <property type="entry name" value="PROKAR_LIPOPROTEIN"/>
    <property type="match status" value="1"/>
</dbReference>
<dbReference type="EMBL" id="NTJZ01000008">
    <property type="protein sequence ID" value="PDH33460.1"/>
    <property type="molecule type" value="Genomic_DNA"/>
</dbReference>
<dbReference type="InterPro" id="IPR043146">
    <property type="entry name" value="Penicillin_amidase_N_B-knob"/>
</dbReference>
<proteinExistence type="inferred from homology"/>
<keyword evidence="6" id="KW-0106">Calcium</keyword>
<evidence type="ECO:0000256" key="1">
    <source>
        <dbReference type="ARBA" id="ARBA00006586"/>
    </source>
</evidence>
<dbReference type="Gene3D" id="1.10.1400.10">
    <property type="match status" value="1"/>
</dbReference>
<dbReference type="GO" id="GO:0046872">
    <property type="term" value="F:metal ion binding"/>
    <property type="evidence" value="ECO:0007669"/>
    <property type="project" value="UniProtKB-KW"/>
</dbReference>
<dbReference type="PIRSF" id="PIRSF001227">
    <property type="entry name" value="Pen_acylase"/>
    <property type="match status" value="1"/>
</dbReference>
<dbReference type="Pfam" id="PF01804">
    <property type="entry name" value="Penicil_amidase"/>
    <property type="match status" value="1"/>
</dbReference>
<reference evidence="7 8" key="1">
    <citation type="submission" date="2017-08" db="EMBL/GenBank/DDBJ databases">
        <title>Fine stratification of microbial communities through a metagenomic profile of the photic zone.</title>
        <authorList>
            <person name="Haro-Moreno J.M."/>
            <person name="Lopez-Perez M."/>
            <person name="De La Torre J."/>
            <person name="Picazo A."/>
            <person name="Camacho A."/>
            <person name="Rodriguez-Valera F."/>
        </authorList>
    </citation>
    <scope>NUCLEOTIDE SEQUENCE [LARGE SCALE GENOMIC DNA]</scope>
    <source>
        <strain evidence="7">MED-G28</strain>
    </source>
</reference>
<feature type="binding site" evidence="6">
    <location>
        <position position="281"/>
    </location>
    <ligand>
        <name>Ca(2+)</name>
        <dbReference type="ChEBI" id="CHEBI:29108"/>
    </ligand>
</feature>